<protein>
    <submittedName>
        <fullName evidence="7">Uncharacterized protein</fullName>
    </submittedName>
</protein>
<keyword evidence="8" id="KW-1185">Reference proteome</keyword>
<dbReference type="GeneID" id="7441783"/>
<dbReference type="PANTHER" id="PTHR15938">
    <property type="entry name" value="TBP-1 INTERACTING PROTEIN"/>
    <property type="match status" value="1"/>
</dbReference>
<dbReference type="RefSeq" id="XP_002288731.1">
    <property type="nucleotide sequence ID" value="XM_002288695.1"/>
</dbReference>
<evidence type="ECO:0000256" key="4">
    <source>
        <dbReference type="ARBA" id="ARBA00023254"/>
    </source>
</evidence>
<feature type="region of interest" description="Disordered" evidence="6">
    <location>
        <begin position="737"/>
        <end position="756"/>
    </location>
</feature>
<dbReference type="PANTHER" id="PTHR15938:SF0">
    <property type="entry name" value="HOMOLOGOUS-PAIRING PROTEIN 2 HOMOLOG"/>
    <property type="match status" value="1"/>
</dbReference>
<feature type="compositionally biased region" description="Low complexity" evidence="6">
    <location>
        <begin position="542"/>
        <end position="553"/>
    </location>
</feature>
<feature type="compositionally biased region" description="Low complexity" evidence="6">
    <location>
        <begin position="51"/>
        <end position="61"/>
    </location>
</feature>
<feature type="compositionally biased region" description="Basic and acidic residues" evidence="6">
    <location>
        <begin position="233"/>
        <end position="243"/>
    </location>
</feature>
<dbReference type="STRING" id="35128.B8BX96"/>
<accession>B8BX96</accession>
<feature type="compositionally biased region" description="Low complexity" evidence="6">
    <location>
        <begin position="19"/>
        <end position="36"/>
    </location>
</feature>
<keyword evidence="3" id="KW-0539">Nucleus</keyword>
<feature type="compositionally biased region" description="Gly residues" evidence="6">
    <location>
        <begin position="737"/>
        <end position="746"/>
    </location>
</feature>
<evidence type="ECO:0000256" key="2">
    <source>
        <dbReference type="ARBA" id="ARBA00023172"/>
    </source>
</evidence>
<dbReference type="GO" id="GO:0010774">
    <property type="term" value="P:meiotic strand invasion involved in reciprocal meiotic recombination"/>
    <property type="evidence" value="ECO:0000318"/>
    <property type="project" value="GO_Central"/>
</dbReference>
<keyword evidence="5" id="KW-0175">Coiled coil</keyword>
<feature type="compositionally biased region" description="Low complexity" evidence="6">
    <location>
        <begin position="245"/>
        <end position="267"/>
    </location>
</feature>
<dbReference type="GO" id="GO:0007129">
    <property type="term" value="P:homologous chromosome pairing at meiosis"/>
    <property type="evidence" value="ECO:0000318"/>
    <property type="project" value="GO_Central"/>
</dbReference>
<dbReference type="KEGG" id="tps:THAPSDRAFT_3257"/>
<dbReference type="eggNOG" id="ENOG502SKYT">
    <property type="taxonomic scope" value="Eukaryota"/>
</dbReference>
<reference evidence="7 8" key="1">
    <citation type="journal article" date="2004" name="Science">
        <title>The genome of the diatom Thalassiosira pseudonana: ecology, evolution, and metabolism.</title>
        <authorList>
            <person name="Armbrust E.V."/>
            <person name="Berges J.A."/>
            <person name="Bowler C."/>
            <person name="Green B.R."/>
            <person name="Martinez D."/>
            <person name="Putnam N.H."/>
            <person name="Zhou S."/>
            <person name="Allen A.E."/>
            <person name="Apt K.E."/>
            <person name="Bechner M."/>
            <person name="Brzezinski M.A."/>
            <person name="Chaal B.K."/>
            <person name="Chiovitti A."/>
            <person name="Davis A.K."/>
            <person name="Demarest M.S."/>
            <person name="Detter J.C."/>
            <person name="Glavina T."/>
            <person name="Goodstein D."/>
            <person name="Hadi M.Z."/>
            <person name="Hellsten U."/>
            <person name="Hildebrand M."/>
            <person name="Jenkins B.D."/>
            <person name="Jurka J."/>
            <person name="Kapitonov V.V."/>
            <person name="Kroger N."/>
            <person name="Lau W.W."/>
            <person name="Lane T.W."/>
            <person name="Larimer F.W."/>
            <person name="Lippmeier J.C."/>
            <person name="Lucas S."/>
            <person name="Medina M."/>
            <person name="Montsant A."/>
            <person name="Obornik M."/>
            <person name="Parker M.S."/>
            <person name="Palenik B."/>
            <person name="Pazour G.J."/>
            <person name="Richardson P.M."/>
            <person name="Rynearson T.A."/>
            <person name="Saito M.A."/>
            <person name="Schwartz D.C."/>
            <person name="Thamatrakoln K."/>
            <person name="Valentin K."/>
            <person name="Vardi A."/>
            <person name="Wilkerson F.P."/>
            <person name="Rokhsar D.S."/>
        </authorList>
    </citation>
    <scope>NUCLEOTIDE SEQUENCE [LARGE SCALE GENOMIC DNA]</scope>
    <source>
        <strain evidence="7 8">CCMP1335</strain>
    </source>
</reference>
<dbReference type="InParanoid" id="B8BX96"/>
<evidence type="ECO:0000313" key="8">
    <source>
        <dbReference type="Proteomes" id="UP000001449"/>
    </source>
</evidence>
<dbReference type="GO" id="GO:0003690">
    <property type="term" value="F:double-stranded DNA binding"/>
    <property type="evidence" value="ECO:0000318"/>
    <property type="project" value="GO_Central"/>
</dbReference>
<organism evidence="7 8">
    <name type="scientific">Thalassiosira pseudonana</name>
    <name type="common">Marine diatom</name>
    <name type="synonym">Cyclotella nana</name>
    <dbReference type="NCBI Taxonomy" id="35128"/>
    <lineage>
        <taxon>Eukaryota</taxon>
        <taxon>Sar</taxon>
        <taxon>Stramenopiles</taxon>
        <taxon>Ochrophyta</taxon>
        <taxon>Bacillariophyta</taxon>
        <taxon>Coscinodiscophyceae</taxon>
        <taxon>Thalassiosirophycidae</taxon>
        <taxon>Thalassiosirales</taxon>
        <taxon>Thalassiosiraceae</taxon>
        <taxon>Thalassiosira</taxon>
    </lineage>
</organism>
<evidence type="ECO:0000313" key="7">
    <source>
        <dbReference type="EMBL" id="EED94167.1"/>
    </source>
</evidence>
<evidence type="ECO:0000256" key="3">
    <source>
        <dbReference type="ARBA" id="ARBA00023242"/>
    </source>
</evidence>
<feature type="coiled-coil region" evidence="5">
    <location>
        <begin position="598"/>
        <end position="655"/>
    </location>
</feature>
<dbReference type="GO" id="GO:0000794">
    <property type="term" value="C:condensed nuclear chromosome"/>
    <property type="evidence" value="ECO:0000318"/>
    <property type="project" value="GO_Central"/>
</dbReference>
<evidence type="ECO:0000256" key="5">
    <source>
        <dbReference type="SAM" id="Coils"/>
    </source>
</evidence>
<reference evidence="7 8" key="2">
    <citation type="journal article" date="2008" name="Nature">
        <title>The Phaeodactylum genome reveals the evolutionary history of diatom genomes.</title>
        <authorList>
            <person name="Bowler C."/>
            <person name="Allen A.E."/>
            <person name="Badger J.H."/>
            <person name="Grimwood J."/>
            <person name="Jabbari K."/>
            <person name="Kuo A."/>
            <person name="Maheswari U."/>
            <person name="Martens C."/>
            <person name="Maumus F."/>
            <person name="Otillar R.P."/>
            <person name="Rayko E."/>
            <person name="Salamov A."/>
            <person name="Vandepoele K."/>
            <person name="Beszteri B."/>
            <person name="Gruber A."/>
            <person name="Heijde M."/>
            <person name="Katinka M."/>
            <person name="Mock T."/>
            <person name="Valentin K."/>
            <person name="Verret F."/>
            <person name="Berges J.A."/>
            <person name="Brownlee C."/>
            <person name="Cadoret J.P."/>
            <person name="Chiovitti A."/>
            <person name="Choi C.J."/>
            <person name="Coesel S."/>
            <person name="De Martino A."/>
            <person name="Detter J.C."/>
            <person name="Durkin C."/>
            <person name="Falciatore A."/>
            <person name="Fournet J."/>
            <person name="Haruta M."/>
            <person name="Huysman M.J."/>
            <person name="Jenkins B.D."/>
            <person name="Jiroutova K."/>
            <person name="Jorgensen R.E."/>
            <person name="Joubert Y."/>
            <person name="Kaplan A."/>
            <person name="Kroger N."/>
            <person name="Kroth P.G."/>
            <person name="La Roche J."/>
            <person name="Lindquist E."/>
            <person name="Lommer M."/>
            <person name="Martin-Jezequel V."/>
            <person name="Lopez P.J."/>
            <person name="Lucas S."/>
            <person name="Mangogna M."/>
            <person name="McGinnis K."/>
            <person name="Medlin L.K."/>
            <person name="Montsant A."/>
            <person name="Oudot-Le Secq M.P."/>
            <person name="Napoli C."/>
            <person name="Obornik M."/>
            <person name="Parker M.S."/>
            <person name="Petit J.L."/>
            <person name="Porcel B.M."/>
            <person name="Poulsen N."/>
            <person name="Robison M."/>
            <person name="Rychlewski L."/>
            <person name="Rynearson T.A."/>
            <person name="Schmutz J."/>
            <person name="Shapiro H."/>
            <person name="Siaut M."/>
            <person name="Stanley M."/>
            <person name="Sussman M.R."/>
            <person name="Taylor A.R."/>
            <person name="Vardi A."/>
            <person name="von Dassow P."/>
            <person name="Vyverman W."/>
            <person name="Willis A."/>
            <person name="Wyrwicz L.S."/>
            <person name="Rokhsar D.S."/>
            <person name="Weissenbach J."/>
            <person name="Armbrust E.V."/>
            <person name="Green B.R."/>
            <person name="Van de Peer Y."/>
            <person name="Grigoriev I.V."/>
        </authorList>
    </citation>
    <scope>NUCLEOTIDE SEQUENCE [LARGE SCALE GENOMIC DNA]</scope>
    <source>
        <strain evidence="7 8">CCMP1335</strain>
    </source>
</reference>
<sequence length="781" mass="83618">MKVSTAASMNADEAPPPAAATNDNSSSSATASSSDECINEANSTTDDDAVSPSNEPSSDSSNDMDESNTAASTDDAGNDVTMQETDASSNVSTEPFSSSDNNNSNEEEEAVEELWDLKTILTPSTLLSHTPPKCSHYPNCTLQACCIWGSNLDKDGNLVNGSSGGGGVGEEWYSCLDCQVGDYGGWPEEEEESGGGLPLKVMTDEHWGLIVERCSEQKNPVRPNLPATLEEVKSFSKSNKKDGVSSSTLSKDEASSSSSSNNRNASNDTPTKEGEETWDLKIIFNTQSLLQSKPPILCATDNCNLQACSAWVSNLDPENPWFTCLDCQEEDYAGWPEGEGELPVKYLSEENRKVIVEKCSVQEDPAMPNLPVALPLMLTAGNDGKNFTAITPPPNQGRVIAEGQSNIIVGALTAKGGGTGKKSSITPSPMPSAGAEFAKKAPSKEALAVHSKWQAEAEKLGGKDARIVVGKPAAKKIIFDMLHDSFRPMNINDIFHKLKAIVPQPILKACLDEMYGKNLGNPFVDDSDDDDEDEKPKKNKKSAAPAASSGPSDDYSRSLHLKEGRNAQTSLFYVDYTKLANNGNGLLPEDKNELYSNLEKSKCELDALNAGLKQTNSETARLLSEPTNDELATELVKAEAEMEELNGSLEASRSHSSNEKHVKQLKKRVATMAAYWRKRKSQCIDFLDQMEEMTEGTVTRKKCLSGDGQIDIDSDEAAIKGAIAFAKRKKPRVAVAGKGGLGGRGSSAGKSASGGLAPSEGFVGMIMGNNGMPERVFVTDE</sequence>
<gene>
    <name evidence="7" type="ORF">THAPSDRAFT_3257</name>
</gene>
<dbReference type="OMA" id="WYSCLDC"/>
<dbReference type="GO" id="GO:0000709">
    <property type="term" value="P:meiotic joint molecule formation"/>
    <property type="evidence" value="ECO:0000318"/>
    <property type="project" value="GO_Central"/>
</dbReference>
<proteinExistence type="predicted"/>
<feature type="region of interest" description="Disordered" evidence="6">
    <location>
        <begin position="233"/>
        <end position="274"/>
    </location>
</feature>
<dbReference type="PaxDb" id="35128-Thaps3257"/>
<keyword evidence="2" id="KW-0233">DNA recombination</keyword>
<feature type="compositionally biased region" description="Polar residues" evidence="6">
    <location>
        <begin position="80"/>
        <end position="96"/>
    </location>
</feature>
<comment type="subcellular location">
    <subcellularLocation>
        <location evidence="1">Nucleus</location>
    </subcellularLocation>
</comment>
<evidence type="ECO:0000256" key="6">
    <source>
        <dbReference type="SAM" id="MobiDB-lite"/>
    </source>
</evidence>
<feature type="region of interest" description="Disordered" evidence="6">
    <location>
        <begin position="521"/>
        <end position="558"/>
    </location>
</feature>
<dbReference type="GO" id="GO:0120231">
    <property type="term" value="C:DNA recombinase auxiliary factor complex"/>
    <property type="evidence" value="ECO:0000318"/>
    <property type="project" value="GO_Central"/>
</dbReference>
<dbReference type="Proteomes" id="UP000001449">
    <property type="component" value="Chromosome 3"/>
</dbReference>
<dbReference type="EMBL" id="CM000640">
    <property type="protein sequence ID" value="EED94167.1"/>
    <property type="molecule type" value="Genomic_DNA"/>
</dbReference>
<keyword evidence="4" id="KW-0469">Meiosis</keyword>
<feature type="compositionally biased region" description="Low complexity" evidence="6">
    <location>
        <begin position="747"/>
        <end position="756"/>
    </location>
</feature>
<dbReference type="AlphaFoldDB" id="B8BX96"/>
<feature type="region of interest" description="Disordered" evidence="6">
    <location>
        <begin position="1"/>
        <end position="112"/>
    </location>
</feature>
<dbReference type="GO" id="GO:0120230">
    <property type="term" value="F:recombinase activator activity"/>
    <property type="evidence" value="ECO:0000318"/>
    <property type="project" value="GO_Central"/>
</dbReference>
<name>B8BX96_THAPS</name>
<dbReference type="HOGENOM" id="CLU_358850_0_0_1"/>
<evidence type="ECO:0000256" key="1">
    <source>
        <dbReference type="ARBA" id="ARBA00004123"/>
    </source>
</evidence>